<dbReference type="InterPro" id="IPR020069">
    <property type="entry name" value="Ribosomal_bL9_C"/>
</dbReference>
<dbReference type="GO" id="GO:1990904">
    <property type="term" value="C:ribonucleoprotein complex"/>
    <property type="evidence" value="ECO:0007669"/>
    <property type="project" value="UniProtKB-KW"/>
</dbReference>
<evidence type="ECO:0000313" key="11">
    <source>
        <dbReference type="EMBL" id="PCI77969.1"/>
    </source>
</evidence>
<dbReference type="PANTHER" id="PTHR21368">
    <property type="entry name" value="50S RIBOSOMAL PROTEIN L9"/>
    <property type="match status" value="1"/>
</dbReference>
<evidence type="ECO:0000256" key="5">
    <source>
        <dbReference type="ARBA" id="ARBA00023274"/>
    </source>
</evidence>
<evidence type="ECO:0000256" key="1">
    <source>
        <dbReference type="ARBA" id="ARBA00010605"/>
    </source>
</evidence>
<dbReference type="Proteomes" id="UP000218775">
    <property type="component" value="Unassembled WGS sequence"/>
</dbReference>
<dbReference type="SUPFAM" id="SSF55653">
    <property type="entry name" value="Ribosomal protein L9 C-domain"/>
    <property type="match status" value="1"/>
</dbReference>
<dbReference type="InterPro" id="IPR036791">
    <property type="entry name" value="Ribosomal_bL9_C_sf"/>
</dbReference>
<comment type="function">
    <text evidence="7">Binds to the 23S rRNA.</text>
</comment>
<feature type="region of interest" description="Disordered" evidence="8">
    <location>
        <begin position="159"/>
        <end position="204"/>
    </location>
</feature>
<evidence type="ECO:0000256" key="3">
    <source>
        <dbReference type="ARBA" id="ARBA00022884"/>
    </source>
</evidence>
<evidence type="ECO:0000313" key="12">
    <source>
        <dbReference type="Proteomes" id="UP000218775"/>
    </source>
</evidence>
<dbReference type="GO" id="GO:0005840">
    <property type="term" value="C:ribosome"/>
    <property type="evidence" value="ECO:0007669"/>
    <property type="project" value="UniProtKB-KW"/>
</dbReference>
<proteinExistence type="inferred from homology"/>
<reference evidence="12" key="1">
    <citation type="submission" date="2017-08" db="EMBL/GenBank/DDBJ databases">
        <title>A dynamic microbial community with high functional redundancy inhabits the cold, oxic subseafloor aquifer.</title>
        <authorList>
            <person name="Tully B.J."/>
            <person name="Wheat C.G."/>
            <person name="Glazer B.T."/>
            <person name="Huber J.A."/>
        </authorList>
    </citation>
    <scope>NUCLEOTIDE SEQUENCE [LARGE SCALE GENOMIC DNA]</scope>
</reference>
<dbReference type="Pfam" id="PF03948">
    <property type="entry name" value="Ribosomal_L9_C"/>
    <property type="match status" value="1"/>
</dbReference>
<sequence length="204" mass="23076">MNKAKGKLLLLEDVKNLGRKGDLVVAKRGFVRNFLIPTEKAVVADKRTLRWQERLQEERAAQAEKDKEASLALSKKLETERFCIEVKIDIRGYLFGSVSSQDVVKLLSEKDFVDLERRQVLLVKSIKKIGVYTIGLTLKENVGATMTLQVGTTKQIEDVQEKERLDAEEEKAAAESPEDAGEELDSKEVLEKKAEEEIDERTKS</sequence>
<dbReference type="HAMAP" id="MF_00503">
    <property type="entry name" value="Ribosomal_bL9"/>
    <property type="match status" value="1"/>
</dbReference>
<keyword evidence="2 7" id="KW-0699">rRNA-binding</keyword>
<dbReference type="InterPro" id="IPR020070">
    <property type="entry name" value="Ribosomal_bL9_N"/>
</dbReference>
<dbReference type="InterPro" id="IPR020594">
    <property type="entry name" value="Ribosomal_bL9_bac/chp"/>
</dbReference>
<keyword evidence="4 7" id="KW-0689">Ribosomal protein</keyword>
<evidence type="ECO:0000256" key="4">
    <source>
        <dbReference type="ARBA" id="ARBA00022980"/>
    </source>
</evidence>
<protein>
    <recommendedName>
        <fullName evidence="6 7">Large ribosomal subunit protein bL9</fullName>
    </recommendedName>
</protein>
<organism evidence="11 12">
    <name type="scientific">Aerophobetes bacterium</name>
    <dbReference type="NCBI Taxonomy" id="2030807"/>
    <lineage>
        <taxon>Bacteria</taxon>
        <taxon>Candidatus Aerophobota</taxon>
    </lineage>
</organism>
<dbReference type="SUPFAM" id="SSF55658">
    <property type="entry name" value="L9 N-domain-like"/>
    <property type="match status" value="1"/>
</dbReference>
<dbReference type="Gene3D" id="3.10.430.100">
    <property type="entry name" value="Ribosomal protein L9, C-terminal domain"/>
    <property type="match status" value="1"/>
</dbReference>
<evidence type="ECO:0000256" key="7">
    <source>
        <dbReference type="HAMAP-Rule" id="MF_00503"/>
    </source>
</evidence>
<evidence type="ECO:0000256" key="6">
    <source>
        <dbReference type="ARBA" id="ARBA00035292"/>
    </source>
</evidence>
<dbReference type="InterPro" id="IPR000244">
    <property type="entry name" value="Ribosomal_bL9"/>
</dbReference>
<feature type="domain" description="Ribosomal protein L9" evidence="9">
    <location>
        <begin position="7"/>
        <end position="49"/>
    </location>
</feature>
<dbReference type="NCBIfam" id="TIGR00158">
    <property type="entry name" value="L9"/>
    <property type="match status" value="1"/>
</dbReference>
<accession>A0A2A4X778</accession>
<keyword evidence="5 7" id="KW-0687">Ribonucleoprotein</keyword>
<dbReference type="Gene3D" id="3.40.5.10">
    <property type="entry name" value="Ribosomal protein L9, N-terminal domain"/>
    <property type="match status" value="1"/>
</dbReference>
<evidence type="ECO:0000259" key="9">
    <source>
        <dbReference type="Pfam" id="PF01281"/>
    </source>
</evidence>
<comment type="caution">
    <text evidence="11">The sequence shown here is derived from an EMBL/GenBank/DDBJ whole genome shotgun (WGS) entry which is preliminary data.</text>
</comment>
<feature type="compositionally biased region" description="Basic and acidic residues" evidence="8">
    <location>
        <begin position="159"/>
        <end position="173"/>
    </location>
</feature>
<feature type="compositionally biased region" description="Basic and acidic residues" evidence="8">
    <location>
        <begin position="184"/>
        <end position="204"/>
    </location>
</feature>
<name>A0A2A4X778_UNCAE</name>
<dbReference type="GO" id="GO:0003735">
    <property type="term" value="F:structural constituent of ribosome"/>
    <property type="evidence" value="ECO:0007669"/>
    <property type="project" value="InterPro"/>
</dbReference>
<comment type="similarity">
    <text evidence="1 7">Belongs to the bacterial ribosomal protein bL9 family.</text>
</comment>
<dbReference type="InterPro" id="IPR036935">
    <property type="entry name" value="Ribosomal_bL9_N_sf"/>
</dbReference>
<dbReference type="EMBL" id="NVUK01000010">
    <property type="protein sequence ID" value="PCI77969.1"/>
    <property type="molecule type" value="Genomic_DNA"/>
</dbReference>
<keyword evidence="3 7" id="KW-0694">RNA-binding</keyword>
<feature type="domain" description="Large ribosomal subunit protein bL9 C-terminal" evidence="10">
    <location>
        <begin position="71"/>
        <end position="150"/>
    </location>
</feature>
<dbReference type="InterPro" id="IPR009027">
    <property type="entry name" value="Ribosomal_bL9/RNase_H1_N"/>
</dbReference>
<dbReference type="GO" id="GO:0019843">
    <property type="term" value="F:rRNA binding"/>
    <property type="evidence" value="ECO:0007669"/>
    <property type="project" value="UniProtKB-UniRule"/>
</dbReference>
<gene>
    <name evidence="7" type="primary">rplI</name>
    <name evidence="11" type="ORF">COB21_02075</name>
</gene>
<evidence type="ECO:0000256" key="8">
    <source>
        <dbReference type="SAM" id="MobiDB-lite"/>
    </source>
</evidence>
<evidence type="ECO:0000256" key="2">
    <source>
        <dbReference type="ARBA" id="ARBA00022730"/>
    </source>
</evidence>
<dbReference type="GO" id="GO:0006412">
    <property type="term" value="P:translation"/>
    <property type="evidence" value="ECO:0007669"/>
    <property type="project" value="UniProtKB-UniRule"/>
</dbReference>
<dbReference type="AlphaFoldDB" id="A0A2A4X778"/>
<evidence type="ECO:0000259" key="10">
    <source>
        <dbReference type="Pfam" id="PF03948"/>
    </source>
</evidence>
<dbReference type="Pfam" id="PF01281">
    <property type="entry name" value="Ribosomal_L9_N"/>
    <property type="match status" value="1"/>
</dbReference>